<sequence length="100" mass="10948">MINPDANSGTEPEFELGPAEDLLQRKGFGEEGVEAELTRLHILCCPPSGDPCSYPFGLANIEGDAEEKLKRKLMEGAEKRALNHYGSDQDPVVKTNPNFC</sequence>
<organism evidence="2 3">
    <name type="scientific">Rhododendron simsii</name>
    <name type="common">Sims's rhododendron</name>
    <dbReference type="NCBI Taxonomy" id="118357"/>
    <lineage>
        <taxon>Eukaryota</taxon>
        <taxon>Viridiplantae</taxon>
        <taxon>Streptophyta</taxon>
        <taxon>Embryophyta</taxon>
        <taxon>Tracheophyta</taxon>
        <taxon>Spermatophyta</taxon>
        <taxon>Magnoliopsida</taxon>
        <taxon>eudicotyledons</taxon>
        <taxon>Gunneridae</taxon>
        <taxon>Pentapetalae</taxon>
        <taxon>asterids</taxon>
        <taxon>Ericales</taxon>
        <taxon>Ericaceae</taxon>
        <taxon>Ericoideae</taxon>
        <taxon>Rhodoreae</taxon>
        <taxon>Rhododendron</taxon>
    </lineage>
</organism>
<evidence type="ECO:0000256" key="1">
    <source>
        <dbReference type="SAM" id="MobiDB-lite"/>
    </source>
</evidence>
<evidence type="ECO:0000313" key="3">
    <source>
        <dbReference type="Proteomes" id="UP000626092"/>
    </source>
</evidence>
<protein>
    <submittedName>
        <fullName evidence="2">Uncharacterized protein</fullName>
    </submittedName>
</protein>
<dbReference type="EMBL" id="WJXA01000013">
    <property type="protein sequence ID" value="KAF7121436.1"/>
    <property type="molecule type" value="Genomic_DNA"/>
</dbReference>
<keyword evidence="3" id="KW-1185">Reference proteome</keyword>
<feature type="region of interest" description="Disordered" evidence="1">
    <location>
        <begin position="1"/>
        <end position="20"/>
    </location>
</feature>
<evidence type="ECO:0000313" key="2">
    <source>
        <dbReference type="EMBL" id="KAF7121436.1"/>
    </source>
</evidence>
<proteinExistence type="predicted"/>
<name>A0A834L7P9_RHOSS</name>
<dbReference type="OrthoDB" id="10310258at2759"/>
<feature type="compositionally biased region" description="Polar residues" evidence="1">
    <location>
        <begin position="1"/>
        <end position="10"/>
    </location>
</feature>
<dbReference type="AlphaFoldDB" id="A0A834L7P9"/>
<comment type="caution">
    <text evidence="2">The sequence shown here is derived from an EMBL/GenBank/DDBJ whole genome shotgun (WGS) entry which is preliminary data.</text>
</comment>
<accession>A0A834L7P9</accession>
<dbReference type="Proteomes" id="UP000626092">
    <property type="component" value="Unassembled WGS sequence"/>
</dbReference>
<reference evidence="2" key="1">
    <citation type="submission" date="2019-11" db="EMBL/GenBank/DDBJ databases">
        <authorList>
            <person name="Liu Y."/>
            <person name="Hou J."/>
            <person name="Li T.-Q."/>
            <person name="Guan C.-H."/>
            <person name="Wu X."/>
            <person name="Wu H.-Z."/>
            <person name="Ling F."/>
            <person name="Zhang R."/>
            <person name="Shi X.-G."/>
            <person name="Ren J.-P."/>
            <person name="Chen E.-F."/>
            <person name="Sun J.-M."/>
        </authorList>
    </citation>
    <scope>NUCLEOTIDE SEQUENCE</scope>
    <source>
        <strain evidence="2">Adult_tree_wgs_1</strain>
        <tissue evidence="2">Leaves</tissue>
    </source>
</reference>
<gene>
    <name evidence="2" type="ORF">RHSIM_Rhsim13G0084800</name>
</gene>